<evidence type="ECO:0000256" key="6">
    <source>
        <dbReference type="ARBA" id="ARBA00022692"/>
    </source>
</evidence>
<reference evidence="12" key="1">
    <citation type="submission" date="2020-09" db="EMBL/GenBank/DDBJ databases">
        <title>Taishania pollutisoli gen. nov., sp. nov., Isolated from Tetrabromobisphenol A-Contaminated Soil.</title>
        <authorList>
            <person name="Chen Q."/>
        </authorList>
    </citation>
    <scope>NUCLEOTIDE SEQUENCE</scope>
    <source>
        <strain evidence="12">CZZ-1</strain>
    </source>
</reference>
<dbReference type="Proteomes" id="UP000652681">
    <property type="component" value="Unassembled WGS sequence"/>
</dbReference>
<dbReference type="InterPro" id="IPR037682">
    <property type="entry name" value="TonB_C"/>
</dbReference>
<feature type="region of interest" description="Disordered" evidence="10">
    <location>
        <begin position="138"/>
        <end position="170"/>
    </location>
</feature>
<dbReference type="EMBL" id="JACVEL010000002">
    <property type="protein sequence ID" value="MBC9811716.1"/>
    <property type="molecule type" value="Genomic_DNA"/>
</dbReference>
<gene>
    <name evidence="12" type="ORF">H9Y05_04425</name>
</gene>
<dbReference type="Gene3D" id="3.30.1150.10">
    <property type="match status" value="1"/>
</dbReference>
<dbReference type="AlphaFoldDB" id="A0A8J6P815"/>
<keyword evidence="3" id="KW-0813">Transport</keyword>
<proteinExistence type="inferred from homology"/>
<evidence type="ECO:0000313" key="13">
    <source>
        <dbReference type="Proteomes" id="UP000652681"/>
    </source>
</evidence>
<comment type="caution">
    <text evidence="12">The sequence shown here is derived from an EMBL/GenBank/DDBJ whole genome shotgun (WGS) entry which is preliminary data.</text>
</comment>
<evidence type="ECO:0000256" key="2">
    <source>
        <dbReference type="ARBA" id="ARBA00006555"/>
    </source>
</evidence>
<dbReference type="InterPro" id="IPR006260">
    <property type="entry name" value="TonB/TolA_C"/>
</dbReference>
<dbReference type="PRINTS" id="PR01374">
    <property type="entry name" value="TONBPROTEIN"/>
</dbReference>
<evidence type="ECO:0000256" key="3">
    <source>
        <dbReference type="ARBA" id="ARBA00022448"/>
    </source>
</evidence>
<dbReference type="RefSeq" id="WP_216713602.1">
    <property type="nucleotide sequence ID" value="NZ_JACVEL010000002.1"/>
</dbReference>
<keyword evidence="9" id="KW-0472">Membrane</keyword>
<evidence type="ECO:0000259" key="11">
    <source>
        <dbReference type="PROSITE" id="PS52015"/>
    </source>
</evidence>
<name>A0A8J6P815_9FLAO</name>
<dbReference type="GO" id="GO:0030288">
    <property type="term" value="C:outer membrane-bounded periplasmic space"/>
    <property type="evidence" value="ECO:0007669"/>
    <property type="project" value="InterPro"/>
</dbReference>
<feature type="compositionally biased region" description="Polar residues" evidence="10">
    <location>
        <begin position="140"/>
        <end position="153"/>
    </location>
</feature>
<dbReference type="PANTHER" id="PTHR33446:SF2">
    <property type="entry name" value="PROTEIN TONB"/>
    <property type="match status" value="1"/>
</dbReference>
<protein>
    <submittedName>
        <fullName evidence="12">Energy transducer TonB</fullName>
    </submittedName>
</protein>
<dbReference type="GO" id="GO:0015031">
    <property type="term" value="P:protein transport"/>
    <property type="evidence" value="ECO:0007669"/>
    <property type="project" value="UniProtKB-KW"/>
</dbReference>
<organism evidence="12 13">
    <name type="scientific">Taishania pollutisoli</name>
    <dbReference type="NCBI Taxonomy" id="2766479"/>
    <lineage>
        <taxon>Bacteria</taxon>
        <taxon>Pseudomonadati</taxon>
        <taxon>Bacteroidota</taxon>
        <taxon>Flavobacteriia</taxon>
        <taxon>Flavobacteriales</taxon>
        <taxon>Crocinitomicaceae</taxon>
        <taxon>Taishania</taxon>
    </lineage>
</organism>
<evidence type="ECO:0000256" key="8">
    <source>
        <dbReference type="ARBA" id="ARBA00022989"/>
    </source>
</evidence>
<dbReference type="InterPro" id="IPR003538">
    <property type="entry name" value="TonB"/>
</dbReference>
<feature type="domain" description="TonB C-terminal" evidence="11">
    <location>
        <begin position="203"/>
        <end position="294"/>
    </location>
</feature>
<dbReference type="GO" id="GO:0015891">
    <property type="term" value="P:siderophore transport"/>
    <property type="evidence" value="ECO:0007669"/>
    <property type="project" value="InterPro"/>
</dbReference>
<dbReference type="Pfam" id="PF03544">
    <property type="entry name" value="TonB_C"/>
    <property type="match status" value="1"/>
</dbReference>
<dbReference type="NCBIfam" id="TIGR01352">
    <property type="entry name" value="tonB_Cterm"/>
    <property type="match status" value="1"/>
</dbReference>
<keyword evidence="5" id="KW-0997">Cell inner membrane</keyword>
<keyword evidence="13" id="KW-1185">Reference proteome</keyword>
<evidence type="ECO:0000256" key="7">
    <source>
        <dbReference type="ARBA" id="ARBA00022927"/>
    </source>
</evidence>
<evidence type="ECO:0000256" key="5">
    <source>
        <dbReference type="ARBA" id="ARBA00022519"/>
    </source>
</evidence>
<keyword evidence="6" id="KW-0812">Transmembrane</keyword>
<dbReference type="SUPFAM" id="SSF74653">
    <property type="entry name" value="TolA/TonB C-terminal domain"/>
    <property type="match status" value="1"/>
</dbReference>
<evidence type="ECO:0000256" key="4">
    <source>
        <dbReference type="ARBA" id="ARBA00022475"/>
    </source>
</evidence>
<dbReference type="PROSITE" id="PS52015">
    <property type="entry name" value="TONB_CTD"/>
    <property type="match status" value="1"/>
</dbReference>
<evidence type="ECO:0000256" key="1">
    <source>
        <dbReference type="ARBA" id="ARBA00004383"/>
    </source>
</evidence>
<evidence type="ECO:0000256" key="9">
    <source>
        <dbReference type="ARBA" id="ARBA00023136"/>
    </source>
</evidence>
<comment type="subcellular location">
    <subcellularLocation>
        <location evidence="1">Cell inner membrane</location>
        <topology evidence="1">Single-pass membrane protein</topology>
        <orientation evidence="1">Periplasmic side</orientation>
    </subcellularLocation>
</comment>
<comment type="similarity">
    <text evidence="2">Belongs to the TonB family.</text>
</comment>
<keyword evidence="4" id="KW-1003">Cell membrane</keyword>
<keyword evidence="8" id="KW-1133">Transmembrane helix</keyword>
<dbReference type="InterPro" id="IPR051045">
    <property type="entry name" value="TonB-dependent_transducer"/>
</dbReference>
<keyword evidence="7" id="KW-0653">Protein transport</keyword>
<dbReference type="GO" id="GO:0098797">
    <property type="term" value="C:plasma membrane protein complex"/>
    <property type="evidence" value="ECO:0007669"/>
    <property type="project" value="TreeGrafter"/>
</dbReference>
<accession>A0A8J6P815</accession>
<evidence type="ECO:0000256" key="10">
    <source>
        <dbReference type="SAM" id="MobiDB-lite"/>
    </source>
</evidence>
<dbReference type="GO" id="GO:0055085">
    <property type="term" value="P:transmembrane transport"/>
    <property type="evidence" value="ECO:0007669"/>
    <property type="project" value="InterPro"/>
</dbReference>
<dbReference type="PANTHER" id="PTHR33446">
    <property type="entry name" value="PROTEIN TONB-RELATED"/>
    <property type="match status" value="1"/>
</dbReference>
<dbReference type="GO" id="GO:0031992">
    <property type="term" value="F:energy transducer activity"/>
    <property type="evidence" value="ECO:0007669"/>
    <property type="project" value="InterPro"/>
</dbReference>
<evidence type="ECO:0000313" key="12">
    <source>
        <dbReference type="EMBL" id="MBC9811716.1"/>
    </source>
</evidence>
<sequence>MKQQMKKLVDIPNPCTEDWEQMKISVRSRFCDSCQKHVKDFTQMDRREILEYLLLNRNQQVCGRINPAQMDFSYSDILVTIRSLSHHHRNTDLSFYILTIGALLLTGCNDSPPTTKNDGITLEFAPQDSVDVDTTRRECTTSSNDKSIQTTCEASDVSPTMGAPVISPPSSTEQLLGDIVYIEPSPAEEKVCQFSEVMPQFKGGVDSLMQYIRQHLVYPERERKKKIEGTVYVKFIIDKEGKIKQPQIIRSVPKSKNFDHEVIRVIRSMPDWIPGKQNGHPVDTEFNLPIQFKL</sequence>